<evidence type="ECO:0000313" key="2">
    <source>
        <dbReference type="Proteomes" id="UP000623440"/>
    </source>
</evidence>
<name>A0ABR8DXE5_9NOSO</name>
<evidence type="ECO:0000313" key="1">
    <source>
        <dbReference type="EMBL" id="MBD2533903.1"/>
    </source>
</evidence>
<dbReference type="RefSeq" id="WP_190944439.1">
    <property type="nucleotide sequence ID" value="NZ_JACJSI010000121.1"/>
</dbReference>
<sequence>MVHQFVERTAVGLSKDDLRLISALAETTNNNFDALRFLSRKTRIEEINADVELFCRILPIVRKEYCRALWRWLRNIALMDEILVCGGTASFVRQELTEHFDGEGIPICWNGGMELPKYLDTMGLGNRIADAWASHISHIKFLDHELSYDRQDKSLVPDYYVQPFKSSKPDMEIWQRNGYITTSLGI</sequence>
<gene>
    <name evidence="1" type="ORF">H6G97_31915</name>
</gene>
<dbReference type="Proteomes" id="UP000623440">
    <property type="component" value="Unassembled WGS sequence"/>
</dbReference>
<keyword evidence="2" id="KW-1185">Reference proteome</keyword>
<protein>
    <submittedName>
        <fullName evidence="1">Uncharacterized protein</fullName>
    </submittedName>
</protein>
<organism evidence="1 2">
    <name type="scientific">Nostoc flagelliforme FACHB-838</name>
    <dbReference type="NCBI Taxonomy" id="2692904"/>
    <lineage>
        <taxon>Bacteria</taxon>
        <taxon>Bacillati</taxon>
        <taxon>Cyanobacteriota</taxon>
        <taxon>Cyanophyceae</taxon>
        <taxon>Nostocales</taxon>
        <taxon>Nostocaceae</taxon>
        <taxon>Nostoc</taxon>
    </lineage>
</organism>
<comment type="caution">
    <text evidence="1">The sequence shown here is derived from an EMBL/GenBank/DDBJ whole genome shotgun (WGS) entry which is preliminary data.</text>
</comment>
<reference evidence="1 2" key="1">
    <citation type="journal article" date="2020" name="ISME J.">
        <title>Comparative genomics reveals insights into cyanobacterial evolution and habitat adaptation.</title>
        <authorList>
            <person name="Chen M.Y."/>
            <person name="Teng W.K."/>
            <person name="Zhao L."/>
            <person name="Hu C.X."/>
            <person name="Zhou Y.K."/>
            <person name="Han B.P."/>
            <person name="Song L.R."/>
            <person name="Shu W.S."/>
        </authorList>
    </citation>
    <scope>NUCLEOTIDE SEQUENCE [LARGE SCALE GENOMIC DNA]</scope>
    <source>
        <strain evidence="1 2">FACHB-838</strain>
    </source>
</reference>
<dbReference type="EMBL" id="JACJSI010000121">
    <property type="protein sequence ID" value="MBD2533903.1"/>
    <property type="molecule type" value="Genomic_DNA"/>
</dbReference>
<proteinExistence type="predicted"/>
<accession>A0ABR8DXE5</accession>